<dbReference type="Proteomes" id="UP000179524">
    <property type="component" value="Unassembled WGS sequence"/>
</dbReference>
<gene>
    <name evidence="1" type="ORF">BKP37_08540</name>
</gene>
<organism evidence="1 2">
    <name type="scientific">Anaerobacillus alkalilacustris</name>
    <dbReference type="NCBI Taxonomy" id="393763"/>
    <lineage>
        <taxon>Bacteria</taxon>
        <taxon>Bacillati</taxon>
        <taxon>Bacillota</taxon>
        <taxon>Bacilli</taxon>
        <taxon>Bacillales</taxon>
        <taxon>Bacillaceae</taxon>
        <taxon>Anaerobacillus</taxon>
    </lineage>
</organism>
<sequence length="103" mass="12032">MVKILLFFQIISLLNLNLSPSDRITFFNGEESLTTITLEENDFTFWNDNTHDQFSIHVFNADEKTSIPHPMSLWLYSSIPILKINRLLMIVKFQSTFFLTSSL</sequence>
<dbReference type="EMBL" id="MLQR01000020">
    <property type="protein sequence ID" value="OIJ14384.1"/>
    <property type="molecule type" value="Genomic_DNA"/>
</dbReference>
<keyword evidence="2" id="KW-1185">Reference proteome</keyword>
<evidence type="ECO:0000313" key="1">
    <source>
        <dbReference type="EMBL" id="OIJ14384.1"/>
    </source>
</evidence>
<reference evidence="1 2" key="1">
    <citation type="submission" date="2016-10" db="EMBL/GenBank/DDBJ databases">
        <title>Draft genome sequences of four alkaliphilic bacteria belonging to the Anaerobacillus genus.</title>
        <authorList>
            <person name="Bassil N.M."/>
            <person name="Lloyd J.R."/>
        </authorList>
    </citation>
    <scope>NUCLEOTIDE SEQUENCE [LARGE SCALE GENOMIC DNA]</scope>
    <source>
        <strain evidence="1 2">DSM 18345</strain>
    </source>
</reference>
<evidence type="ECO:0000313" key="2">
    <source>
        <dbReference type="Proteomes" id="UP000179524"/>
    </source>
</evidence>
<protein>
    <submittedName>
        <fullName evidence="1">Uncharacterized protein</fullName>
    </submittedName>
</protein>
<name>A0A1S2LPV6_9BACI</name>
<accession>A0A1S2LPV6</accession>
<proteinExistence type="predicted"/>
<comment type="caution">
    <text evidence="1">The sequence shown here is derived from an EMBL/GenBank/DDBJ whole genome shotgun (WGS) entry which is preliminary data.</text>
</comment>
<dbReference type="AlphaFoldDB" id="A0A1S2LPV6"/>